<accession>A0A2N9H6T7</accession>
<gene>
    <name evidence="1" type="ORF">FSB_LOCUS35507</name>
</gene>
<proteinExistence type="predicted"/>
<dbReference type="AlphaFoldDB" id="A0A2N9H6T7"/>
<dbReference type="PANTHER" id="PTHR35046:SF21">
    <property type="entry name" value="RETROTRANSPOSON GAG DOMAIN-CONTAINING PROTEIN-RELATED"/>
    <property type="match status" value="1"/>
</dbReference>
<dbReference type="EMBL" id="OIVN01002939">
    <property type="protein sequence ID" value="SPD07625.1"/>
    <property type="molecule type" value="Genomic_DNA"/>
</dbReference>
<organism evidence="1">
    <name type="scientific">Fagus sylvatica</name>
    <name type="common">Beechnut</name>
    <dbReference type="NCBI Taxonomy" id="28930"/>
    <lineage>
        <taxon>Eukaryota</taxon>
        <taxon>Viridiplantae</taxon>
        <taxon>Streptophyta</taxon>
        <taxon>Embryophyta</taxon>
        <taxon>Tracheophyta</taxon>
        <taxon>Spermatophyta</taxon>
        <taxon>Magnoliopsida</taxon>
        <taxon>eudicotyledons</taxon>
        <taxon>Gunneridae</taxon>
        <taxon>Pentapetalae</taxon>
        <taxon>rosids</taxon>
        <taxon>fabids</taxon>
        <taxon>Fagales</taxon>
        <taxon>Fagaceae</taxon>
        <taxon>Fagus</taxon>
    </lineage>
</organism>
<evidence type="ECO:0000313" key="1">
    <source>
        <dbReference type="EMBL" id="SPD07625.1"/>
    </source>
</evidence>
<protein>
    <submittedName>
        <fullName evidence="1">Uncharacterized protein</fullName>
    </submittedName>
</protein>
<dbReference type="InterPro" id="IPR021109">
    <property type="entry name" value="Peptidase_aspartic_dom_sf"/>
</dbReference>
<dbReference type="PANTHER" id="PTHR35046">
    <property type="entry name" value="ZINC KNUCKLE (CCHC-TYPE) FAMILY PROTEIN"/>
    <property type="match status" value="1"/>
</dbReference>
<dbReference type="Gene3D" id="2.40.70.10">
    <property type="entry name" value="Acid Proteases"/>
    <property type="match status" value="1"/>
</dbReference>
<sequence>MGHKANECSKPLLSKGRTLMLRDVVEVKDFVESDSDELIGGDEEEEEEGLVLVMKKTLLTPRKEDENEWLRGNIFHSTCSILGKVCNLVIDGGSCENVVSQEAVDKLGLKTEEHPHPYKLSWIKKGGEIKVIKRCMVSFSIWKKYEDVVSCDVVPMDVCHLLLRRPWQYDRDTSHNGKNNTYSLKLNGKKFTLLSMKHKVTQKLDKTLLLIKSFAHDHSDSGCVYMLGADLCANNGGNEVEKNMGDVPSAIKELLEEFEDYTRIELPLDLSPMKNIQHANVSGLGGFKESYKEGGYCVYQVPSFKTRRLGLAKFSKSSTIMHTK</sequence>
<reference evidence="1" key="1">
    <citation type="submission" date="2018-02" db="EMBL/GenBank/DDBJ databases">
        <authorList>
            <person name="Cohen D.B."/>
            <person name="Kent A.D."/>
        </authorList>
    </citation>
    <scope>NUCLEOTIDE SEQUENCE</scope>
</reference>
<name>A0A2N9H6T7_FAGSY</name>
<dbReference type="CDD" id="cd00303">
    <property type="entry name" value="retropepsin_like"/>
    <property type="match status" value="1"/>
</dbReference>